<dbReference type="Proteomes" id="UP000263900">
    <property type="component" value="Chromosome"/>
</dbReference>
<evidence type="ECO:0000313" key="3">
    <source>
        <dbReference type="Proteomes" id="UP000263900"/>
    </source>
</evidence>
<dbReference type="RefSeq" id="WP_119049201.1">
    <property type="nucleotide sequence ID" value="NZ_CP032157.1"/>
</dbReference>
<protein>
    <recommendedName>
        <fullName evidence="4">DUF4890 domain-containing protein</fullName>
    </recommendedName>
</protein>
<gene>
    <name evidence="2" type="ORF">D3H65_04935</name>
</gene>
<evidence type="ECO:0000313" key="2">
    <source>
        <dbReference type="EMBL" id="AXY73363.1"/>
    </source>
</evidence>
<keyword evidence="1" id="KW-0732">Signal</keyword>
<evidence type="ECO:0000256" key="1">
    <source>
        <dbReference type="SAM" id="SignalP"/>
    </source>
</evidence>
<keyword evidence="3" id="KW-1185">Reference proteome</keyword>
<feature type="signal peptide" evidence="1">
    <location>
        <begin position="1"/>
        <end position="21"/>
    </location>
</feature>
<accession>A0A3B7MJ93</accession>
<feature type="chain" id="PRO_5017782732" description="DUF4890 domain-containing protein" evidence="1">
    <location>
        <begin position="22"/>
        <end position="123"/>
    </location>
</feature>
<name>A0A3B7MJ93_9BACT</name>
<dbReference type="OrthoDB" id="680361at2"/>
<sequence>MKKLLASLFILGVAAFSTLQAQDAGKGAMSKRMTDSMTVQLSLTAEQVPKVQAINDDFAAKAAAIKSEGGDRMSKGKKIKAANSERDKALKAVLTEAQFSEYKAHKKENKAEMKQRFKKRKQG</sequence>
<dbReference type="AlphaFoldDB" id="A0A3B7MJ93"/>
<organism evidence="2 3">
    <name type="scientific">Paraflavitalea soli</name>
    <dbReference type="NCBI Taxonomy" id="2315862"/>
    <lineage>
        <taxon>Bacteria</taxon>
        <taxon>Pseudomonadati</taxon>
        <taxon>Bacteroidota</taxon>
        <taxon>Chitinophagia</taxon>
        <taxon>Chitinophagales</taxon>
        <taxon>Chitinophagaceae</taxon>
        <taxon>Paraflavitalea</taxon>
    </lineage>
</organism>
<reference evidence="2 3" key="1">
    <citation type="submission" date="2018-09" db="EMBL/GenBank/DDBJ databases">
        <title>Genome sequencing of strain 6GH32-13.</title>
        <authorList>
            <person name="Weon H.-Y."/>
            <person name="Heo J."/>
            <person name="Kwon S.-W."/>
        </authorList>
    </citation>
    <scope>NUCLEOTIDE SEQUENCE [LARGE SCALE GENOMIC DNA]</scope>
    <source>
        <strain evidence="2 3">5GH32-13</strain>
    </source>
</reference>
<dbReference type="KEGG" id="pseg:D3H65_04935"/>
<evidence type="ECO:0008006" key="4">
    <source>
        <dbReference type="Google" id="ProtNLM"/>
    </source>
</evidence>
<dbReference type="EMBL" id="CP032157">
    <property type="protein sequence ID" value="AXY73363.1"/>
    <property type="molecule type" value="Genomic_DNA"/>
</dbReference>
<proteinExistence type="predicted"/>